<dbReference type="AlphaFoldDB" id="A0A494ZZX0"/>
<keyword evidence="3" id="KW-1185">Reference proteome</keyword>
<dbReference type="PANTHER" id="PTHR33121:SF76">
    <property type="entry name" value="SIGNALING PROTEIN"/>
    <property type="match status" value="1"/>
</dbReference>
<dbReference type="CDD" id="cd01948">
    <property type="entry name" value="EAL"/>
    <property type="match status" value="1"/>
</dbReference>
<evidence type="ECO:0000313" key="2">
    <source>
        <dbReference type="EMBL" id="RKQ32533.1"/>
    </source>
</evidence>
<evidence type="ECO:0000313" key="3">
    <source>
        <dbReference type="Proteomes" id="UP000269301"/>
    </source>
</evidence>
<proteinExistence type="predicted"/>
<dbReference type="PANTHER" id="PTHR33121">
    <property type="entry name" value="CYCLIC DI-GMP PHOSPHODIESTERASE PDEF"/>
    <property type="match status" value="1"/>
</dbReference>
<feature type="domain" description="EAL" evidence="1">
    <location>
        <begin position="17"/>
        <end position="264"/>
    </location>
</feature>
<gene>
    <name evidence="2" type="ORF">D8M06_12805</name>
</gene>
<dbReference type="InterPro" id="IPR001633">
    <property type="entry name" value="EAL_dom"/>
</dbReference>
<dbReference type="Proteomes" id="UP000269301">
    <property type="component" value="Unassembled WGS sequence"/>
</dbReference>
<comment type="caution">
    <text evidence="2">The sequence shown here is derived from an EMBL/GenBank/DDBJ whole genome shotgun (WGS) entry which is preliminary data.</text>
</comment>
<accession>A0A494ZZX0</accession>
<dbReference type="GO" id="GO:0071111">
    <property type="term" value="F:cyclic-guanylate-specific phosphodiesterase activity"/>
    <property type="evidence" value="ECO:0007669"/>
    <property type="project" value="InterPro"/>
</dbReference>
<dbReference type="SMART" id="SM00052">
    <property type="entry name" value="EAL"/>
    <property type="match status" value="1"/>
</dbReference>
<dbReference type="SUPFAM" id="SSF141868">
    <property type="entry name" value="EAL domain-like"/>
    <property type="match status" value="1"/>
</dbReference>
<reference evidence="2 3" key="1">
    <citation type="journal article" date="2016" name="Int. J. Syst. Evol. Microbiol.">
        <title>Oceanobacillus halophilus sp. nov., a novel moderately halophilic bacterium from a hypersaline lake.</title>
        <authorList>
            <person name="Amoozegar M.A."/>
            <person name="Bagheri M."/>
            <person name="Makhdoumi A."/>
            <person name="Nikou M.M."/>
            <person name="Fazeli S.A.S."/>
            <person name="Schumann P."/>
            <person name="Sproer C."/>
            <person name="Sanchez-Porro C."/>
            <person name="Ventosa A."/>
        </authorList>
    </citation>
    <scope>NUCLEOTIDE SEQUENCE [LARGE SCALE GENOMIC DNA]</scope>
    <source>
        <strain evidence="2 3">DSM 23996</strain>
    </source>
</reference>
<evidence type="ECO:0000259" key="1">
    <source>
        <dbReference type="PROSITE" id="PS50883"/>
    </source>
</evidence>
<name>A0A494ZZX0_9BACI</name>
<sequence>MKGRYYPIFYFGRLGGFYLINSKQNFFLNHGNLYHVIQPIVDLHANKAMGYEFLVRSPQFQNPESLFRYASEVNQLFQLDMHSISQIFKTYHKEQDGMLGKYLFINILPSTFMHPSFQKELQKIVESLNIQPNNIVFEITEVERGTNLATLRSSVADLKKQGFMIALDDIGQGESSIVTILEIEPDIGKLDRYFAMGLSTSIKKQKVIKQILKTFGDETKFILEGLEKEEDLLAAKRLGIPYGQGFHLGKPKPVGTYLGVVETS</sequence>
<dbReference type="PROSITE" id="PS50883">
    <property type="entry name" value="EAL"/>
    <property type="match status" value="1"/>
</dbReference>
<dbReference type="Gene3D" id="3.20.20.450">
    <property type="entry name" value="EAL domain"/>
    <property type="match status" value="1"/>
</dbReference>
<dbReference type="EMBL" id="RBZP01000010">
    <property type="protein sequence ID" value="RKQ32533.1"/>
    <property type="molecule type" value="Genomic_DNA"/>
</dbReference>
<protein>
    <submittedName>
        <fullName evidence="2">EAL domain-containing protein</fullName>
    </submittedName>
</protein>
<dbReference type="Pfam" id="PF00563">
    <property type="entry name" value="EAL"/>
    <property type="match status" value="1"/>
</dbReference>
<dbReference type="InterPro" id="IPR050706">
    <property type="entry name" value="Cyclic-di-GMP_PDE-like"/>
</dbReference>
<organism evidence="2 3">
    <name type="scientific">Oceanobacillus halophilus</name>
    <dbReference type="NCBI Taxonomy" id="930130"/>
    <lineage>
        <taxon>Bacteria</taxon>
        <taxon>Bacillati</taxon>
        <taxon>Bacillota</taxon>
        <taxon>Bacilli</taxon>
        <taxon>Bacillales</taxon>
        <taxon>Bacillaceae</taxon>
        <taxon>Oceanobacillus</taxon>
    </lineage>
</organism>
<dbReference type="InterPro" id="IPR035919">
    <property type="entry name" value="EAL_sf"/>
</dbReference>